<keyword evidence="3 5" id="KW-0378">Hydrolase</keyword>
<accession>A0A1H8GUE6</accession>
<dbReference type="PANTHER" id="PTHR32060">
    <property type="entry name" value="TAIL-SPECIFIC PROTEASE"/>
    <property type="match status" value="1"/>
</dbReference>
<feature type="chain" id="PRO_5039427018" evidence="6">
    <location>
        <begin position="25"/>
        <end position="491"/>
    </location>
</feature>
<dbReference type="FunFam" id="3.30.750.44:FF:000001">
    <property type="entry name" value="S41 family peptidase"/>
    <property type="match status" value="1"/>
</dbReference>
<dbReference type="Gene3D" id="3.90.226.10">
    <property type="entry name" value="2-enoyl-CoA Hydratase, Chain A, domain 1"/>
    <property type="match status" value="1"/>
</dbReference>
<dbReference type="EMBL" id="FOCQ01000012">
    <property type="protein sequence ID" value="SEN46888.1"/>
    <property type="molecule type" value="Genomic_DNA"/>
</dbReference>
<dbReference type="Proteomes" id="UP000199695">
    <property type="component" value="Unassembled WGS sequence"/>
</dbReference>
<dbReference type="InterPro" id="IPR036034">
    <property type="entry name" value="PDZ_sf"/>
</dbReference>
<keyword evidence="9" id="KW-1185">Reference proteome</keyword>
<dbReference type="Pfam" id="PF01471">
    <property type="entry name" value="PG_binding_1"/>
    <property type="match status" value="1"/>
</dbReference>
<evidence type="ECO:0000256" key="4">
    <source>
        <dbReference type="ARBA" id="ARBA00022825"/>
    </source>
</evidence>
<evidence type="ECO:0000259" key="7">
    <source>
        <dbReference type="PROSITE" id="PS50106"/>
    </source>
</evidence>
<dbReference type="SMART" id="SM00228">
    <property type="entry name" value="PDZ"/>
    <property type="match status" value="1"/>
</dbReference>
<evidence type="ECO:0000313" key="8">
    <source>
        <dbReference type="EMBL" id="SEN46888.1"/>
    </source>
</evidence>
<reference evidence="8 9" key="1">
    <citation type="submission" date="2016-10" db="EMBL/GenBank/DDBJ databases">
        <authorList>
            <person name="de Groot N.N."/>
        </authorList>
    </citation>
    <scope>NUCLEOTIDE SEQUENCE [LARGE SCALE GENOMIC DNA]</scope>
    <source>
        <strain evidence="8 9">DSM 46701</strain>
    </source>
</reference>
<dbReference type="InterPro" id="IPR001478">
    <property type="entry name" value="PDZ"/>
</dbReference>
<name>A0A1H8GUE6_9BACL</name>
<dbReference type="InterPro" id="IPR055210">
    <property type="entry name" value="CtpA/B_N"/>
</dbReference>
<dbReference type="SUPFAM" id="SSF47090">
    <property type="entry name" value="PGBD-like"/>
    <property type="match status" value="1"/>
</dbReference>
<dbReference type="InterPro" id="IPR041489">
    <property type="entry name" value="PDZ_6"/>
</dbReference>
<dbReference type="InterPro" id="IPR004447">
    <property type="entry name" value="Peptidase_S41A"/>
</dbReference>
<evidence type="ECO:0000256" key="1">
    <source>
        <dbReference type="ARBA" id="ARBA00009179"/>
    </source>
</evidence>
<feature type="signal peptide" evidence="6">
    <location>
        <begin position="1"/>
        <end position="24"/>
    </location>
</feature>
<proteinExistence type="inferred from homology"/>
<dbReference type="PROSITE" id="PS50106">
    <property type="entry name" value="PDZ"/>
    <property type="match status" value="1"/>
</dbReference>
<dbReference type="SUPFAM" id="SSF50156">
    <property type="entry name" value="PDZ domain-like"/>
    <property type="match status" value="1"/>
</dbReference>
<organism evidence="8 9">
    <name type="scientific">Lihuaxuella thermophila</name>
    <dbReference type="NCBI Taxonomy" id="1173111"/>
    <lineage>
        <taxon>Bacteria</taxon>
        <taxon>Bacillati</taxon>
        <taxon>Bacillota</taxon>
        <taxon>Bacilli</taxon>
        <taxon>Bacillales</taxon>
        <taxon>Thermoactinomycetaceae</taxon>
        <taxon>Lihuaxuella</taxon>
    </lineage>
</organism>
<keyword evidence="2 5" id="KW-0645">Protease</keyword>
<keyword evidence="4 5" id="KW-0720">Serine protease</keyword>
<dbReference type="Gene3D" id="1.10.101.10">
    <property type="entry name" value="PGBD-like superfamily/PGBD"/>
    <property type="match status" value="1"/>
</dbReference>
<dbReference type="InterPro" id="IPR036365">
    <property type="entry name" value="PGBD-like_sf"/>
</dbReference>
<dbReference type="Gene3D" id="2.30.42.10">
    <property type="match status" value="1"/>
</dbReference>
<dbReference type="GO" id="GO:0030288">
    <property type="term" value="C:outer membrane-bounded periplasmic space"/>
    <property type="evidence" value="ECO:0007669"/>
    <property type="project" value="TreeGrafter"/>
</dbReference>
<dbReference type="RefSeq" id="WP_342027762.1">
    <property type="nucleotide sequence ID" value="NZ_FOCQ01000012.1"/>
</dbReference>
<dbReference type="InterPro" id="IPR029045">
    <property type="entry name" value="ClpP/crotonase-like_dom_sf"/>
</dbReference>
<dbReference type="Pfam" id="PF03572">
    <property type="entry name" value="Peptidase_S41"/>
    <property type="match status" value="1"/>
</dbReference>
<dbReference type="GO" id="GO:0008236">
    <property type="term" value="F:serine-type peptidase activity"/>
    <property type="evidence" value="ECO:0007669"/>
    <property type="project" value="UniProtKB-KW"/>
</dbReference>
<protein>
    <submittedName>
        <fullName evidence="8">Carboxyl-terminal processing protease</fullName>
    </submittedName>
</protein>
<keyword evidence="6" id="KW-0732">Signal</keyword>
<dbReference type="InterPro" id="IPR036366">
    <property type="entry name" value="PGBDSf"/>
</dbReference>
<dbReference type="Pfam" id="PF17820">
    <property type="entry name" value="PDZ_6"/>
    <property type="match status" value="1"/>
</dbReference>
<comment type="similarity">
    <text evidence="1 5">Belongs to the peptidase S41A family.</text>
</comment>
<evidence type="ECO:0000256" key="5">
    <source>
        <dbReference type="RuleBase" id="RU004404"/>
    </source>
</evidence>
<dbReference type="SUPFAM" id="SSF52096">
    <property type="entry name" value="ClpP/crotonase"/>
    <property type="match status" value="1"/>
</dbReference>
<dbReference type="CDD" id="cd06782">
    <property type="entry name" value="cpPDZ_CPP-like"/>
    <property type="match status" value="1"/>
</dbReference>
<dbReference type="PANTHER" id="PTHR32060:SF29">
    <property type="entry name" value="CARBOXY-TERMINAL PROCESSING PROTEASE CTPB"/>
    <property type="match status" value="1"/>
</dbReference>
<dbReference type="AlphaFoldDB" id="A0A1H8GUE6"/>
<dbReference type="FunFam" id="2.30.42.10:FF:000063">
    <property type="entry name" value="Peptidase, S41 family"/>
    <property type="match status" value="1"/>
</dbReference>
<dbReference type="NCBIfam" id="TIGR00225">
    <property type="entry name" value="prc"/>
    <property type="match status" value="1"/>
</dbReference>
<dbReference type="InterPro" id="IPR005151">
    <property type="entry name" value="Tail-specific_protease"/>
</dbReference>
<dbReference type="CDD" id="cd07560">
    <property type="entry name" value="Peptidase_S41_CPP"/>
    <property type="match status" value="1"/>
</dbReference>
<dbReference type="GO" id="GO:0006508">
    <property type="term" value="P:proteolysis"/>
    <property type="evidence" value="ECO:0007669"/>
    <property type="project" value="UniProtKB-KW"/>
</dbReference>
<gene>
    <name evidence="8" type="ORF">SAMN05444955_11250</name>
</gene>
<evidence type="ECO:0000313" key="9">
    <source>
        <dbReference type="Proteomes" id="UP000199695"/>
    </source>
</evidence>
<dbReference type="SMART" id="SM00245">
    <property type="entry name" value="TSPc"/>
    <property type="match status" value="1"/>
</dbReference>
<feature type="domain" description="PDZ" evidence="7">
    <location>
        <begin position="112"/>
        <end position="176"/>
    </location>
</feature>
<sequence>MNFRGRTVAFFVIVSMVFSSLATALLVGDGGVLDQLSGKGTLESGNFTSGQGAAGFDQYASKLKKAYSLIKSNYVHNVSDEQLIDGAIQGMVEALGDPYSAYMDPKQAGQFKEDLKSSFTGIGAEVTMKNGRLTIVSPIKGSPAEKAGLRPEDQVIKVNGESLEGLDLTKAVSKIRGPKGTKANLEIVRPGVRDILHISVVRDEISLATVEAEMLPEQLGRITISQFSENTAEDFEKELKKLEQQGMKGLVIDVRGNPGGLLPVVLKICDQLVPGNKTVMMTEDKKGNRTKHQSKLDKRKPYPITVLIDKGSASASEILAAALKEAAGYPLVGETTFGKGTVQSAEDFEDGSNIKLTMAKWLTPNGNWVDQRGGSKGIKPDYPVKLPDYVYAIPPQPSTPLKLDTNSVEVKNMQIVLDALGFNPGRKDGYFDSQTQLAVKAFQKTKNLPTSGQLDTATADQLRKAFGEMLRQPKNDVQLQVAIQVLKKNVK</sequence>
<evidence type="ECO:0000256" key="6">
    <source>
        <dbReference type="SAM" id="SignalP"/>
    </source>
</evidence>
<dbReference type="STRING" id="1173111.SAMN05444955_11250"/>
<dbReference type="Pfam" id="PF22694">
    <property type="entry name" value="CtpB_N-like"/>
    <property type="match status" value="1"/>
</dbReference>
<dbReference type="GO" id="GO:0007165">
    <property type="term" value="P:signal transduction"/>
    <property type="evidence" value="ECO:0007669"/>
    <property type="project" value="TreeGrafter"/>
</dbReference>
<evidence type="ECO:0000256" key="3">
    <source>
        <dbReference type="ARBA" id="ARBA00022801"/>
    </source>
</evidence>
<dbReference type="Gene3D" id="3.30.750.44">
    <property type="match status" value="1"/>
</dbReference>
<dbReference type="GO" id="GO:0004175">
    <property type="term" value="F:endopeptidase activity"/>
    <property type="evidence" value="ECO:0007669"/>
    <property type="project" value="TreeGrafter"/>
</dbReference>
<dbReference type="InterPro" id="IPR002477">
    <property type="entry name" value="Peptidoglycan-bd-like"/>
</dbReference>
<evidence type="ECO:0000256" key="2">
    <source>
        <dbReference type="ARBA" id="ARBA00022670"/>
    </source>
</evidence>